<protein>
    <submittedName>
        <fullName evidence="1">Uncharacterized protein</fullName>
    </submittedName>
</protein>
<accession>A0A6A6B918</accession>
<dbReference type="Proteomes" id="UP000799438">
    <property type="component" value="Unassembled WGS sequence"/>
</dbReference>
<reference evidence="1" key="1">
    <citation type="journal article" date="2020" name="Stud. Mycol.">
        <title>101 Dothideomycetes genomes: a test case for predicting lifestyles and emergence of pathogens.</title>
        <authorList>
            <person name="Haridas S."/>
            <person name="Albert R."/>
            <person name="Binder M."/>
            <person name="Bloem J."/>
            <person name="Labutti K."/>
            <person name="Salamov A."/>
            <person name="Andreopoulos B."/>
            <person name="Baker S."/>
            <person name="Barry K."/>
            <person name="Bills G."/>
            <person name="Bluhm B."/>
            <person name="Cannon C."/>
            <person name="Castanera R."/>
            <person name="Culley D."/>
            <person name="Daum C."/>
            <person name="Ezra D."/>
            <person name="Gonzalez J."/>
            <person name="Henrissat B."/>
            <person name="Kuo A."/>
            <person name="Liang C."/>
            <person name="Lipzen A."/>
            <person name="Lutzoni F."/>
            <person name="Magnuson J."/>
            <person name="Mondo S."/>
            <person name="Nolan M."/>
            <person name="Ohm R."/>
            <person name="Pangilinan J."/>
            <person name="Park H.-J."/>
            <person name="Ramirez L."/>
            <person name="Alfaro M."/>
            <person name="Sun H."/>
            <person name="Tritt A."/>
            <person name="Yoshinaga Y."/>
            <person name="Zwiers L.-H."/>
            <person name="Turgeon B."/>
            <person name="Goodwin S."/>
            <person name="Spatafora J."/>
            <person name="Crous P."/>
            <person name="Grigoriev I."/>
        </authorList>
    </citation>
    <scope>NUCLEOTIDE SEQUENCE</scope>
    <source>
        <strain evidence="1">CBS 121167</strain>
    </source>
</reference>
<organism evidence="1 2">
    <name type="scientific">Aplosporella prunicola CBS 121167</name>
    <dbReference type="NCBI Taxonomy" id="1176127"/>
    <lineage>
        <taxon>Eukaryota</taxon>
        <taxon>Fungi</taxon>
        <taxon>Dikarya</taxon>
        <taxon>Ascomycota</taxon>
        <taxon>Pezizomycotina</taxon>
        <taxon>Dothideomycetes</taxon>
        <taxon>Dothideomycetes incertae sedis</taxon>
        <taxon>Botryosphaeriales</taxon>
        <taxon>Aplosporellaceae</taxon>
        <taxon>Aplosporella</taxon>
    </lineage>
</organism>
<keyword evidence="2" id="KW-1185">Reference proteome</keyword>
<dbReference type="AlphaFoldDB" id="A0A6A6B918"/>
<dbReference type="EMBL" id="ML995491">
    <property type="protein sequence ID" value="KAF2140068.1"/>
    <property type="molecule type" value="Genomic_DNA"/>
</dbReference>
<proteinExistence type="predicted"/>
<dbReference type="GeneID" id="54304401"/>
<gene>
    <name evidence="1" type="ORF">K452DRAFT_60293</name>
</gene>
<name>A0A6A6B918_9PEZI</name>
<dbReference type="RefSeq" id="XP_033395781.1">
    <property type="nucleotide sequence ID" value="XM_033546894.1"/>
</dbReference>
<evidence type="ECO:0000313" key="1">
    <source>
        <dbReference type="EMBL" id="KAF2140068.1"/>
    </source>
</evidence>
<evidence type="ECO:0000313" key="2">
    <source>
        <dbReference type="Proteomes" id="UP000799438"/>
    </source>
</evidence>
<sequence>MAPRPPAAALARFPPWPPPLGPTYCTYVGMCLRYPARAAGQRATASGARASGVLCMVCVRACMHGWMHIWVHGASRPCGSVAILSLSLSLCHHPCTP</sequence>